<accession>A0AAD7AIA1</accession>
<dbReference type="Proteomes" id="UP001218218">
    <property type="component" value="Unassembled WGS sequence"/>
</dbReference>
<dbReference type="Gene3D" id="3.80.10.10">
    <property type="entry name" value="Ribonuclease Inhibitor"/>
    <property type="match status" value="1"/>
</dbReference>
<comment type="caution">
    <text evidence="2">The sequence shown here is derived from an EMBL/GenBank/DDBJ whole genome shotgun (WGS) entry which is preliminary data.</text>
</comment>
<organism evidence="2 3">
    <name type="scientific">Mycena albidolilacea</name>
    <dbReference type="NCBI Taxonomy" id="1033008"/>
    <lineage>
        <taxon>Eukaryota</taxon>
        <taxon>Fungi</taxon>
        <taxon>Dikarya</taxon>
        <taxon>Basidiomycota</taxon>
        <taxon>Agaricomycotina</taxon>
        <taxon>Agaricomycetes</taxon>
        <taxon>Agaricomycetidae</taxon>
        <taxon>Agaricales</taxon>
        <taxon>Marasmiineae</taxon>
        <taxon>Mycenaceae</taxon>
        <taxon>Mycena</taxon>
    </lineage>
</organism>
<proteinExistence type="predicted"/>
<evidence type="ECO:0000256" key="1">
    <source>
        <dbReference type="SAM" id="Coils"/>
    </source>
</evidence>
<evidence type="ECO:0000313" key="3">
    <source>
        <dbReference type="Proteomes" id="UP001218218"/>
    </source>
</evidence>
<dbReference type="InterPro" id="IPR032675">
    <property type="entry name" value="LRR_dom_sf"/>
</dbReference>
<keyword evidence="1" id="KW-0175">Coiled coil</keyword>
<protein>
    <recommendedName>
        <fullName evidence="4">F-box domain-containing protein</fullName>
    </recommendedName>
</protein>
<name>A0AAD7AIA1_9AGAR</name>
<gene>
    <name evidence="2" type="ORF">DFH08DRAFT_846502</name>
</gene>
<dbReference type="SUPFAM" id="SSF52047">
    <property type="entry name" value="RNI-like"/>
    <property type="match status" value="1"/>
</dbReference>
<evidence type="ECO:0000313" key="2">
    <source>
        <dbReference type="EMBL" id="KAJ7359598.1"/>
    </source>
</evidence>
<dbReference type="AlphaFoldDB" id="A0AAD7AIA1"/>
<keyword evidence="3" id="KW-1185">Reference proteome</keyword>
<sequence>MIDALAADRARIVNLNAQIQDLECSLRSLSALQSERALVQERLDSYKYPVLTLPEEIVCEIFIHFLPVYPSSPPLTGPHSPILLTHICGEWRRIALAFPALWRAIEISSDNPSWLLPSVVLGRSGFCPLSIRVDDLYRELGNLGSVLAAILLHRARWEYLSLRLIRDRSDYPDIGGPMPLLRHLDLEFESDTDVHVPSFAEAPLLRTAILNDSASRGIILPWAQLTSLTLKIMYLYECVPFLQQAANLTHCELEILHDFNETSVADIVLPSLQSLTLNDPHPVVHRVDHLQSFFVPALCSLEISECFLGRDPIDSLASFIAKSGCKLQRVDIVDRYAVSRHSYRTKFPAIRVFSMEEKIRIRTQIRDGQRSDSLDDEVS</sequence>
<reference evidence="2" key="1">
    <citation type="submission" date="2023-03" db="EMBL/GenBank/DDBJ databases">
        <title>Massive genome expansion in bonnet fungi (Mycena s.s.) driven by repeated elements and novel gene families across ecological guilds.</title>
        <authorList>
            <consortium name="Lawrence Berkeley National Laboratory"/>
            <person name="Harder C.B."/>
            <person name="Miyauchi S."/>
            <person name="Viragh M."/>
            <person name="Kuo A."/>
            <person name="Thoen E."/>
            <person name="Andreopoulos B."/>
            <person name="Lu D."/>
            <person name="Skrede I."/>
            <person name="Drula E."/>
            <person name="Henrissat B."/>
            <person name="Morin E."/>
            <person name="Kohler A."/>
            <person name="Barry K."/>
            <person name="LaButti K."/>
            <person name="Morin E."/>
            <person name="Salamov A."/>
            <person name="Lipzen A."/>
            <person name="Mereny Z."/>
            <person name="Hegedus B."/>
            <person name="Baldrian P."/>
            <person name="Stursova M."/>
            <person name="Weitz H."/>
            <person name="Taylor A."/>
            <person name="Grigoriev I.V."/>
            <person name="Nagy L.G."/>
            <person name="Martin F."/>
            <person name="Kauserud H."/>
        </authorList>
    </citation>
    <scope>NUCLEOTIDE SEQUENCE</scope>
    <source>
        <strain evidence="2">CBHHK002</strain>
    </source>
</reference>
<evidence type="ECO:0008006" key="4">
    <source>
        <dbReference type="Google" id="ProtNLM"/>
    </source>
</evidence>
<dbReference type="EMBL" id="JARIHO010000006">
    <property type="protein sequence ID" value="KAJ7359598.1"/>
    <property type="molecule type" value="Genomic_DNA"/>
</dbReference>
<feature type="coiled-coil region" evidence="1">
    <location>
        <begin position="5"/>
        <end position="32"/>
    </location>
</feature>